<dbReference type="RefSeq" id="WP_382407609.1">
    <property type="nucleotide sequence ID" value="NZ_JBHSGU010000002.1"/>
</dbReference>
<dbReference type="InterPro" id="IPR004358">
    <property type="entry name" value="Sig_transdc_His_kin-like_C"/>
</dbReference>
<name>A0ABV9LWT0_9ALTE</name>
<feature type="transmembrane region" description="Helical" evidence="5">
    <location>
        <begin position="248"/>
        <end position="267"/>
    </location>
</feature>
<feature type="transmembrane region" description="Helical" evidence="5">
    <location>
        <begin position="67"/>
        <end position="84"/>
    </location>
</feature>
<feature type="transmembrane region" description="Helical" evidence="5">
    <location>
        <begin position="32"/>
        <end position="55"/>
    </location>
</feature>
<dbReference type="Pfam" id="PF02518">
    <property type="entry name" value="HATPase_c"/>
    <property type="match status" value="1"/>
</dbReference>
<dbReference type="EC" id="2.7.13.3" evidence="2"/>
<evidence type="ECO:0000256" key="5">
    <source>
        <dbReference type="SAM" id="Phobius"/>
    </source>
</evidence>
<comment type="caution">
    <text evidence="7">The sequence shown here is derived from an EMBL/GenBank/DDBJ whole genome shotgun (WGS) entry which is preliminary data.</text>
</comment>
<dbReference type="PANTHER" id="PTHR43065:SF42">
    <property type="entry name" value="TWO-COMPONENT SENSOR PPRA"/>
    <property type="match status" value="1"/>
</dbReference>
<dbReference type="InterPro" id="IPR014265">
    <property type="entry name" value="XrtA/PrsK"/>
</dbReference>
<feature type="transmembrane region" description="Helical" evidence="5">
    <location>
        <begin position="151"/>
        <end position="170"/>
    </location>
</feature>
<dbReference type="SMART" id="SM00387">
    <property type="entry name" value="HATPase_c"/>
    <property type="match status" value="1"/>
</dbReference>
<keyword evidence="3" id="KW-0597">Phosphoprotein</keyword>
<dbReference type="PROSITE" id="PS50109">
    <property type="entry name" value="HIS_KIN"/>
    <property type="match status" value="1"/>
</dbReference>
<dbReference type="SUPFAM" id="SSF55781">
    <property type="entry name" value="GAF domain-like"/>
    <property type="match status" value="1"/>
</dbReference>
<keyword evidence="7" id="KW-0418">Kinase</keyword>
<dbReference type="GO" id="GO:0004673">
    <property type="term" value="F:protein histidine kinase activity"/>
    <property type="evidence" value="ECO:0007669"/>
    <property type="project" value="UniProtKB-EC"/>
</dbReference>
<dbReference type="NCBIfam" id="TIGR02916">
    <property type="entry name" value="PEP_his_kin"/>
    <property type="match status" value="1"/>
</dbReference>
<accession>A0ABV9LWT0</accession>
<keyword evidence="5" id="KW-0812">Transmembrane</keyword>
<feature type="transmembrane region" description="Helical" evidence="5">
    <location>
        <begin position="176"/>
        <end position="199"/>
    </location>
</feature>
<evidence type="ECO:0000313" key="8">
    <source>
        <dbReference type="Proteomes" id="UP001595897"/>
    </source>
</evidence>
<dbReference type="Gene3D" id="3.30.565.10">
    <property type="entry name" value="Histidine kinase-like ATPase, C-terminal domain"/>
    <property type="match status" value="1"/>
</dbReference>
<dbReference type="InterPro" id="IPR036890">
    <property type="entry name" value="HATPase_C_sf"/>
</dbReference>
<keyword evidence="5" id="KW-1133">Transmembrane helix</keyword>
<dbReference type="InterPro" id="IPR003661">
    <property type="entry name" value="HisK_dim/P_dom"/>
</dbReference>
<organism evidence="7 8">
    <name type="scientific">Glaciecola siphonariae</name>
    <dbReference type="NCBI Taxonomy" id="521012"/>
    <lineage>
        <taxon>Bacteria</taxon>
        <taxon>Pseudomonadati</taxon>
        <taxon>Pseudomonadota</taxon>
        <taxon>Gammaproteobacteria</taxon>
        <taxon>Alteromonadales</taxon>
        <taxon>Alteromonadaceae</taxon>
        <taxon>Glaciecola</taxon>
    </lineage>
</organism>
<feature type="transmembrane region" description="Helical" evidence="5">
    <location>
        <begin position="6"/>
        <end position="25"/>
    </location>
</feature>
<dbReference type="Proteomes" id="UP001595897">
    <property type="component" value="Unassembled WGS sequence"/>
</dbReference>
<evidence type="ECO:0000313" key="7">
    <source>
        <dbReference type="EMBL" id="MFC4700306.1"/>
    </source>
</evidence>
<proteinExistence type="predicted"/>
<feature type="domain" description="Histidine kinase" evidence="6">
    <location>
        <begin position="471"/>
        <end position="677"/>
    </location>
</feature>
<keyword evidence="4" id="KW-0175">Coiled coil</keyword>
<dbReference type="PRINTS" id="PR00344">
    <property type="entry name" value="BCTRLSENSOR"/>
</dbReference>
<comment type="catalytic activity">
    <reaction evidence="1">
        <text>ATP + protein L-histidine = ADP + protein N-phospho-L-histidine.</text>
        <dbReference type="EC" id="2.7.13.3"/>
    </reaction>
</comment>
<evidence type="ECO:0000259" key="6">
    <source>
        <dbReference type="PROSITE" id="PS50109"/>
    </source>
</evidence>
<reference evidence="8" key="1">
    <citation type="journal article" date="2019" name="Int. J. Syst. Evol. Microbiol.">
        <title>The Global Catalogue of Microorganisms (GCM) 10K type strain sequencing project: providing services to taxonomists for standard genome sequencing and annotation.</title>
        <authorList>
            <consortium name="The Broad Institute Genomics Platform"/>
            <consortium name="The Broad Institute Genome Sequencing Center for Infectious Disease"/>
            <person name="Wu L."/>
            <person name="Ma J."/>
        </authorList>
    </citation>
    <scope>NUCLEOTIDE SEQUENCE [LARGE SCALE GENOMIC DNA]</scope>
    <source>
        <strain evidence="8">KACC 12507</strain>
    </source>
</reference>
<feature type="transmembrane region" description="Helical" evidence="5">
    <location>
        <begin position="96"/>
        <end position="115"/>
    </location>
</feature>
<dbReference type="InterPro" id="IPR005467">
    <property type="entry name" value="His_kinase_dom"/>
</dbReference>
<dbReference type="SUPFAM" id="SSF55874">
    <property type="entry name" value="ATPase domain of HSP90 chaperone/DNA topoisomerase II/histidine kinase"/>
    <property type="match status" value="1"/>
</dbReference>
<keyword evidence="7" id="KW-0808">Transferase</keyword>
<evidence type="ECO:0000256" key="3">
    <source>
        <dbReference type="ARBA" id="ARBA00022553"/>
    </source>
</evidence>
<feature type="transmembrane region" description="Helical" evidence="5">
    <location>
        <begin position="220"/>
        <end position="242"/>
    </location>
</feature>
<sequence>MFFNLGYGLSAAAYLLLLLMLFAVRKAGMAKYLLIFATLTTVLWSAVHLGVLNLALGQENLLKYDAIRQWVWMLFIAACLRNQFTSFFSFVGRPETLAIMLLPSAVLLTSLFVWLPSTWQFSLHTLSALQALVLLEVVYRQADKEKWAFKPLVLYLGALSLFDFVTYANATMVNQLSWNFFAARGYIYLALMPFLVLAIRRIQHWGIDIFVSREVVLHSTLLLVAGLYLMAMALLGYVVKYLGGSWSLPLQMALVVVSLVLLISLFMSHQFRNSIKVFITKHFYANQFDYRAEWLNLTKRLSAVDQTSDSVYQTALDAYLAGIGYAQGCLLKVKGERSEIVALTEGELIVNTESLLKDIAPVLSFCRHKHWIIDFDELRAQPGLYEDLTQRETLMRSFPYQLAVPIYQHDSLWGLVLMRALEPDKRSLNWELRDYLGALSDQIANFIFHGESSKALAENAQFAAFNRMSAFVVHDLKNVLAQINLILSNAQQHKSNPEFIEDTFETLEYTQERMDKMLKQLTNKKVEAKQSLQRLDIVAAIAELIEQKCCAQLPHPRLKSHQALEIKIDTDKFLNVMYHLINNAQQATTESGQVELSVEAEDSEWAQIRIKDDGTGMSQAFIQQRLFKPFDTTKGNAGMGIGAYDAKQFIDECGGDIMVDSEVGKGTEFIVRLPINGKD</sequence>
<evidence type="ECO:0000256" key="4">
    <source>
        <dbReference type="SAM" id="Coils"/>
    </source>
</evidence>
<evidence type="ECO:0000256" key="1">
    <source>
        <dbReference type="ARBA" id="ARBA00000085"/>
    </source>
</evidence>
<dbReference type="EMBL" id="JBHSGU010000002">
    <property type="protein sequence ID" value="MFC4700306.1"/>
    <property type="molecule type" value="Genomic_DNA"/>
</dbReference>
<gene>
    <name evidence="7" type="primary">prsK</name>
    <name evidence="7" type="ORF">ACFO4O_09075</name>
</gene>
<dbReference type="CDD" id="cd00082">
    <property type="entry name" value="HisKA"/>
    <property type="match status" value="1"/>
</dbReference>
<protein>
    <recommendedName>
        <fullName evidence="2">histidine kinase</fullName>
        <ecNumber evidence="2">2.7.13.3</ecNumber>
    </recommendedName>
</protein>
<keyword evidence="5" id="KW-0472">Membrane</keyword>
<dbReference type="InterPro" id="IPR003594">
    <property type="entry name" value="HATPase_dom"/>
</dbReference>
<keyword evidence="8" id="KW-1185">Reference proteome</keyword>
<evidence type="ECO:0000256" key="2">
    <source>
        <dbReference type="ARBA" id="ARBA00012438"/>
    </source>
</evidence>
<dbReference type="PANTHER" id="PTHR43065">
    <property type="entry name" value="SENSOR HISTIDINE KINASE"/>
    <property type="match status" value="1"/>
</dbReference>
<feature type="coiled-coil region" evidence="4">
    <location>
        <begin position="511"/>
        <end position="538"/>
    </location>
</feature>